<evidence type="ECO:0000256" key="1">
    <source>
        <dbReference type="PROSITE-ProRule" id="PRU01076"/>
    </source>
</evidence>
<dbReference type="PANTHER" id="PTHR36432:SF4">
    <property type="entry name" value="TRANSITION STATE REGULATOR ABH-RELATED"/>
    <property type="match status" value="1"/>
</dbReference>
<dbReference type="OrthoDB" id="9782993at2"/>
<evidence type="ECO:0000313" key="4">
    <source>
        <dbReference type="Proteomes" id="UP000183508"/>
    </source>
</evidence>
<dbReference type="NCBIfam" id="TIGR01439">
    <property type="entry name" value="lp_hng_hel_AbrB"/>
    <property type="match status" value="1"/>
</dbReference>
<dbReference type="SMART" id="SM00966">
    <property type="entry name" value="SpoVT_AbrB"/>
    <property type="match status" value="1"/>
</dbReference>
<gene>
    <name evidence="3" type="ORF">SAMN05421543_11383</name>
</gene>
<dbReference type="SUPFAM" id="SSF89447">
    <property type="entry name" value="AbrB/MazE/MraZ-like"/>
    <property type="match status" value="1"/>
</dbReference>
<dbReference type="STRING" id="392015.SAMN05421543_11383"/>
<dbReference type="Pfam" id="PF04014">
    <property type="entry name" value="MazE_antitoxin"/>
    <property type="match status" value="1"/>
</dbReference>
<keyword evidence="1" id="KW-0238">DNA-binding</keyword>
<evidence type="ECO:0000259" key="2">
    <source>
        <dbReference type="PROSITE" id="PS51740"/>
    </source>
</evidence>
<keyword evidence="4" id="KW-1185">Reference proteome</keyword>
<dbReference type="Proteomes" id="UP000183508">
    <property type="component" value="Unassembled WGS sequence"/>
</dbReference>
<dbReference type="InterPro" id="IPR007159">
    <property type="entry name" value="SpoVT-AbrB_dom"/>
</dbReference>
<dbReference type="InterPro" id="IPR037914">
    <property type="entry name" value="SpoVT-AbrB_sf"/>
</dbReference>
<name>A0A1I7K3V3_9BACL</name>
<dbReference type="Gene3D" id="2.10.260.10">
    <property type="match status" value="1"/>
</dbReference>
<protein>
    <submittedName>
        <fullName evidence="3">Transcriptional pleiotropic regulator of transition state genes</fullName>
    </submittedName>
</protein>
<feature type="domain" description="SpoVT-AbrB" evidence="2">
    <location>
        <begin position="5"/>
        <end position="50"/>
    </location>
</feature>
<dbReference type="InterPro" id="IPR052731">
    <property type="entry name" value="B_subtilis_Trans_State_Reg"/>
</dbReference>
<dbReference type="PROSITE" id="PS51740">
    <property type="entry name" value="SPOVT_ABRB"/>
    <property type="match status" value="1"/>
</dbReference>
<dbReference type="GO" id="GO:0003677">
    <property type="term" value="F:DNA binding"/>
    <property type="evidence" value="ECO:0007669"/>
    <property type="project" value="UniProtKB-UniRule"/>
</dbReference>
<sequence>MKATGVARQVDPLGRIVLPMELRKTLGIRPKDGMEIFTDGDRIILRKYERGCIFCAEAEDVQEFRGKMICPACREELAAKAHVGVR</sequence>
<accession>A0A1I7K3V3</accession>
<dbReference type="EMBL" id="FPBV01000013">
    <property type="protein sequence ID" value="SFU92134.1"/>
    <property type="molecule type" value="Genomic_DNA"/>
</dbReference>
<dbReference type="PANTHER" id="PTHR36432">
    <property type="match status" value="1"/>
</dbReference>
<dbReference type="AlphaFoldDB" id="A0A1I7K3V3"/>
<reference evidence="4" key="1">
    <citation type="submission" date="2016-10" db="EMBL/GenBank/DDBJ databases">
        <authorList>
            <person name="Varghese N."/>
        </authorList>
    </citation>
    <scope>NUCLEOTIDE SEQUENCE [LARGE SCALE GENOMIC DNA]</scope>
    <source>
        <strain evidence="4">DSM 17980</strain>
    </source>
</reference>
<organism evidence="3 4">
    <name type="scientific">Alicyclobacillus macrosporangiidus</name>
    <dbReference type="NCBI Taxonomy" id="392015"/>
    <lineage>
        <taxon>Bacteria</taxon>
        <taxon>Bacillati</taxon>
        <taxon>Bacillota</taxon>
        <taxon>Bacilli</taxon>
        <taxon>Bacillales</taxon>
        <taxon>Alicyclobacillaceae</taxon>
        <taxon>Alicyclobacillus</taxon>
    </lineage>
</organism>
<proteinExistence type="predicted"/>
<evidence type="ECO:0000313" key="3">
    <source>
        <dbReference type="EMBL" id="SFU92134.1"/>
    </source>
</evidence>